<dbReference type="RefSeq" id="WP_131513529.1">
    <property type="nucleotide sequence ID" value="NZ_SJKD01000002.1"/>
</dbReference>
<evidence type="ECO:0000313" key="4">
    <source>
        <dbReference type="Proteomes" id="UP000293342"/>
    </source>
</evidence>
<dbReference type="Gene3D" id="3.90.280.10">
    <property type="entry name" value="PEBP-like"/>
    <property type="match status" value="1"/>
</dbReference>
<dbReference type="Pfam" id="PF01161">
    <property type="entry name" value="PBP"/>
    <property type="match status" value="1"/>
</dbReference>
<reference evidence="3 4" key="1">
    <citation type="submission" date="2019-02" db="EMBL/GenBank/DDBJ databases">
        <title>Kribbella capetownensis sp. nov. and Kribbella speibonae sp. nov., isolated from soil.</title>
        <authorList>
            <person name="Curtis S.M."/>
            <person name="Norton I."/>
            <person name="Everest G.J."/>
            <person name="Meyers P.R."/>
        </authorList>
    </citation>
    <scope>NUCLEOTIDE SEQUENCE [LARGE SCALE GENOMIC DNA]</scope>
    <source>
        <strain evidence="3 4">YM53</strain>
    </source>
</reference>
<protein>
    <submittedName>
        <fullName evidence="3">YbhB/YbcL family Raf kinase inhibitor-like protein</fullName>
    </submittedName>
</protein>
<dbReference type="InterPro" id="IPR008914">
    <property type="entry name" value="PEBP"/>
</dbReference>
<comment type="similarity">
    <text evidence="1">Belongs to the UPF0098 family.</text>
</comment>
<comment type="caution">
    <text evidence="3">The sequence shown here is derived from an EMBL/GenBank/DDBJ whole genome shotgun (WGS) entry which is preliminary data.</text>
</comment>
<dbReference type="EMBL" id="SJKD01000002">
    <property type="protein sequence ID" value="TCC50830.1"/>
    <property type="molecule type" value="Genomic_DNA"/>
</dbReference>
<evidence type="ECO:0000256" key="1">
    <source>
        <dbReference type="ARBA" id="ARBA00007120"/>
    </source>
</evidence>
<dbReference type="AlphaFoldDB" id="A0A4R0JVT4"/>
<proteinExistence type="inferred from homology"/>
<dbReference type="InterPro" id="IPR005247">
    <property type="entry name" value="YbhB_YbcL/LppC-like"/>
</dbReference>
<dbReference type="InterPro" id="IPR036610">
    <property type="entry name" value="PEBP-like_sf"/>
</dbReference>
<feature type="signal peptide" evidence="2">
    <location>
        <begin position="1"/>
        <end position="23"/>
    </location>
</feature>
<dbReference type="OrthoDB" id="9797506at2"/>
<dbReference type="SUPFAM" id="SSF49777">
    <property type="entry name" value="PEBP-like"/>
    <property type="match status" value="1"/>
</dbReference>
<evidence type="ECO:0000313" key="3">
    <source>
        <dbReference type="EMBL" id="TCC50830.1"/>
    </source>
</evidence>
<dbReference type="NCBIfam" id="TIGR00481">
    <property type="entry name" value="YbhB/YbcL family Raf kinase inhibitor-like protein"/>
    <property type="match status" value="1"/>
</dbReference>
<dbReference type="PROSITE" id="PS51257">
    <property type="entry name" value="PROKAR_LIPOPROTEIN"/>
    <property type="match status" value="1"/>
</dbReference>
<evidence type="ECO:0000256" key="2">
    <source>
        <dbReference type="SAM" id="SignalP"/>
    </source>
</evidence>
<dbReference type="CDD" id="cd00865">
    <property type="entry name" value="PEBP_bact_arch"/>
    <property type="match status" value="1"/>
</dbReference>
<keyword evidence="4" id="KW-1185">Reference proteome</keyword>
<organism evidence="3 4">
    <name type="scientific">Kribbella capetownensis</name>
    <dbReference type="NCBI Taxonomy" id="1572659"/>
    <lineage>
        <taxon>Bacteria</taxon>
        <taxon>Bacillati</taxon>
        <taxon>Actinomycetota</taxon>
        <taxon>Actinomycetes</taxon>
        <taxon>Propionibacteriales</taxon>
        <taxon>Kribbellaceae</taxon>
        <taxon>Kribbella</taxon>
    </lineage>
</organism>
<sequence>MRLRLLLCATVLLGTAGCSGDQAKEPATTAPASITVTSQAFREGGSIPSKYTCDGDDVSPPLGWKNVPQNAGALAVVVDDPDAPRGTFTHWVLLDLEPTTTSLKQGETPPGARQAKNSAGGAKYYGPCPPSGTHHYRFTIYALSEATTLPDGADLEEALNAIDDRTLARGLLTCLFSR</sequence>
<accession>A0A4R0JVT4</accession>
<feature type="chain" id="PRO_5020563081" evidence="2">
    <location>
        <begin position="24"/>
        <end position="178"/>
    </location>
</feature>
<dbReference type="PANTHER" id="PTHR30289">
    <property type="entry name" value="UNCHARACTERIZED PROTEIN YBCL-RELATED"/>
    <property type="match status" value="1"/>
</dbReference>
<keyword evidence="2" id="KW-0732">Signal</keyword>
<gene>
    <name evidence="3" type="ORF">E0H75_11725</name>
</gene>
<name>A0A4R0JVT4_9ACTN</name>
<dbReference type="Proteomes" id="UP000293342">
    <property type="component" value="Unassembled WGS sequence"/>
</dbReference>
<dbReference type="PANTHER" id="PTHR30289:SF1">
    <property type="entry name" value="PEBP (PHOSPHATIDYLETHANOLAMINE-BINDING PROTEIN) FAMILY PROTEIN"/>
    <property type="match status" value="1"/>
</dbReference>